<reference evidence="9 10" key="1">
    <citation type="submission" date="2020-08" db="EMBL/GenBank/DDBJ databases">
        <title>Genomic Encyclopedia of Type Strains, Phase IV (KMG-IV): sequencing the most valuable type-strain genomes for metagenomic binning, comparative biology and taxonomic classification.</title>
        <authorList>
            <person name="Goeker M."/>
        </authorList>
    </citation>
    <scope>NUCLEOTIDE SEQUENCE [LARGE SCALE GENOMIC DNA]</scope>
    <source>
        <strain evidence="9 10">DSM 24696</strain>
    </source>
</reference>
<accession>A0A840QRP0</accession>
<evidence type="ECO:0000256" key="6">
    <source>
        <dbReference type="ARBA" id="ARBA00022989"/>
    </source>
</evidence>
<evidence type="ECO:0000256" key="3">
    <source>
        <dbReference type="ARBA" id="ARBA00022449"/>
    </source>
</evidence>
<comment type="caution">
    <text evidence="9">The sequence shown here is derived from an EMBL/GenBank/DDBJ whole genome shotgun (WGS) entry which is preliminary data.</text>
</comment>
<evidence type="ECO:0000256" key="4">
    <source>
        <dbReference type="ARBA" id="ARBA00022475"/>
    </source>
</evidence>
<dbReference type="AlphaFoldDB" id="A0A840QRP0"/>
<organism evidence="9 10">
    <name type="scientific">Texcoconibacillus texcoconensis</name>
    <dbReference type="NCBI Taxonomy" id="1095777"/>
    <lineage>
        <taxon>Bacteria</taxon>
        <taxon>Bacillati</taxon>
        <taxon>Bacillota</taxon>
        <taxon>Bacilli</taxon>
        <taxon>Bacillales</taxon>
        <taxon>Bacillaceae</taxon>
        <taxon>Texcoconibacillus</taxon>
    </lineage>
</organism>
<keyword evidence="5 8" id="KW-0812">Transmembrane</keyword>
<evidence type="ECO:0000256" key="5">
    <source>
        <dbReference type="ARBA" id="ARBA00022692"/>
    </source>
</evidence>
<gene>
    <name evidence="9" type="ORF">HNQ41_002171</name>
</gene>
<feature type="transmembrane region" description="Helical" evidence="8">
    <location>
        <begin position="25"/>
        <end position="44"/>
    </location>
</feature>
<name>A0A840QRP0_9BACI</name>
<comment type="subcellular location">
    <subcellularLocation>
        <location evidence="1">Cell membrane</location>
        <topology evidence="1">Multi-pass membrane protein</topology>
    </subcellularLocation>
</comment>
<dbReference type="GO" id="GO:0008324">
    <property type="term" value="F:monoatomic cation transmembrane transporter activity"/>
    <property type="evidence" value="ECO:0007669"/>
    <property type="project" value="InterPro"/>
</dbReference>
<evidence type="ECO:0000256" key="2">
    <source>
        <dbReference type="ARBA" id="ARBA00006228"/>
    </source>
</evidence>
<feature type="transmembrane region" description="Helical" evidence="8">
    <location>
        <begin position="50"/>
        <end position="70"/>
    </location>
</feature>
<evidence type="ECO:0000313" key="10">
    <source>
        <dbReference type="Proteomes" id="UP000551878"/>
    </source>
</evidence>
<dbReference type="RefSeq" id="WP_184664412.1">
    <property type="nucleotide sequence ID" value="NZ_JACHHB010000009.1"/>
</dbReference>
<dbReference type="PIRSF" id="PIRSF019239">
    <property type="entry name" value="MrpE"/>
    <property type="match status" value="1"/>
</dbReference>
<protein>
    <submittedName>
        <fullName evidence="9">Multicomponent Na+:H+ antiporter subunit E</fullName>
    </submittedName>
</protein>
<evidence type="ECO:0000256" key="8">
    <source>
        <dbReference type="SAM" id="Phobius"/>
    </source>
</evidence>
<dbReference type="PANTHER" id="PTHR34584">
    <property type="entry name" value="NA(+)/H(+) ANTIPORTER SUBUNIT E1"/>
    <property type="match status" value="1"/>
</dbReference>
<keyword evidence="4" id="KW-1003">Cell membrane</keyword>
<comment type="similarity">
    <text evidence="2">Belongs to the CPA3 antiporters (TC 2.A.63) subunit E family.</text>
</comment>
<dbReference type="InterPro" id="IPR002758">
    <property type="entry name" value="Cation_antiport_E"/>
</dbReference>
<dbReference type="NCBIfam" id="NF009292">
    <property type="entry name" value="PRK12651.1-3"/>
    <property type="match status" value="1"/>
</dbReference>
<dbReference type="GO" id="GO:0005886">
    <property type="term" value="C:plasma membrane"/>
    <property type="evidence" value="ECO:0007669"/>
    <property type="project" value="UniProtKB-SubCell"/>
</dbReference>
<evidence type="ECO:0000256" key="1">
    <source>
        <dbReference type="ARBA" id="ARBA00004651"/>
    </source>
</evidence>
<evidence type="ECO:0000256" key="7">
    <source>
        <dbReference type="ARBA" id="ARBA00023136"/>
    </source>
</evidence>
<keyword evidence="3" id="KW-0813">Transport</keyword>
<evidence type="ECO:0000313" key="9">
    <source>
        <dbReference type="EMBL" id="MBB5173981.1"/>
    </source>
</evidence>
<sequence length="158" mass="18203">MASQILLNIGIALIWMLLRNDYSPVEFMLGYIVGLGILFVLRRFLEFDFYFRRVIAMFKLFFLFIWKLILSNIDMIKIVLSPKLDIEPGIVAVPTKLQSDREVTLLATLISLTPGTLSMSFSEDGRTIFVHFIDVPDKEKAIEEIQESFEHAILEVTK</sequence>
<dbReference type="EMBL" id="JACHHB010000009">
    <property type="protein sequence ID" value="MBB5173981.1"/>
    <property type="molecule type" value="Genomic_DNA"/>
</dbReference>
<proteinExistence type="inferred from homology"/>
<keyword evidence="7 8" id="KW-0472">Membrane</keyword>
<keyword evidence="6 8" id="KW-1133">Transmembrane helix</keyword>
<keyword evidence="10" id="KW-1185">Reference proteome</keyword>
<dbReference type="PANTHER" id="PTHR34584:SF1">
    <property type="entry name" value="NA(+)_H(+) ANTIPORTER SUBUNIT E1"/>
    <property type="match status" value="1"/>
</dbReference>
<dbReference type="Pfam" id="PF01899">
    <property type="entry name" value="MNHE"/>
    <property type="match status" value="1"/>
</dbReference>
<keyword evidence="3" id="KW-0050">Antiport</keyword>
<dbReference type="GO" id="GO:0015297">
    <property type="term" value="F:antiporter activity"/>
    <property type="evidence" value="ECO:0007669"/>
    <property type="project" value="UniProtKB-KW"/>
</dbReference>
<dbReference type="Proteomes" id="UP000551878">
    <property type="component" value="Unassembled WGS sequence"/>
</dbReference>